<feature type="region of interest" description="Disordered" evidence="4">
    <location>
        <begin position="1"/>
        <end position="27"/>
    </location>
</feature>
<dbReference type="RefSeq" id="WP_103263071.1">
    <property type="nucleotide sequence ID" value="NZ_PPEL01000057.1"/>
</dbReference>
<comment type="similarity">
    <text evidence="1">Belongs to the glycosyl hydrolase 25 family.</text>
</comment>
<dbReference type="AlphaFoldDB" id="A0A2K2U3P6"/>
<evidence type="ECO:0000313" key="5">
    <source>
        <dbReference type="EMBL" id="PNV64946.1"/>
    </source>
</evidence>
<sequence>MRRPTKRTPPPRGASRPAARARTSASTLPRAATRAAAIVGIAALICLLAVLGRCGTFAADESASAPYASPYDWTALERTADRLAYVEDGEVRSQLGVDVSEHQGAIDWQAVAADGIDFAFVRVGNRGYTEGALYADARYAENLDGAEAAGLAVGAYFFSQATNADEAREEADFVVDLLAGRSLALPVVFDHEPVSDGAGRANDLDRQTLADCMATFCERLEAAGYDTMVYGNRSDMARFCAIDGTQAAAERLDEALGHRPVWFAEYDAAVPNAQFDFAIWQYTNDCSVVGISTAVDLDLLLPAAP</sequence>
<accession>A0A2K2U3P6</accession>
<name>A0A2K2U3P6_9ACTN</name>
<dbReference type="Proteomes" id="UP000236488">
    <property type="component" value="Unassembled WGS sequence"/>
</dbReference>
<evidence type="ECO:0000256" key="3">
    <source>
        <dbReference type="ARBA" id="ARBA00023295"/>
    </source>
</evidence>
<dbReference type="PROSITE" id="PS51904">
    <property type="entry name" value="GLYCOSYL_HYDROL_F25_2"/>
    <property type="match status" value="1"/>
</dbReference>
<dbReference type="SUPFAM" id="SSF51445">
    <property type="entry name" value="(Trans)glycosidases"/>
    <property type="match status" value="1"/>
</dbReference>
<gene>
    <name evidence="5" type="ORF">C2L80_09205</name>
</gene>
<dbReference type="GO" id="GO:0016052">
    <property type="term" value="P:carbohydrate catabolic process"/>
    <property type="evidence" value="ECO:0007669"/>
    <property type="project" value="TreeGrafter"/>
</dbReference>
<proteinExistence type="inferred from homology"/>
<dbReference type="GO" id="GO:0009253">
    <property type="term" value="P:peptidoglycan catabolic process"/>
    <property type="evidence" value="ECO:0007669"/>
    <property type="project" value="InterPro"/>
</dbReference>
<dbReference type="GO" id="GO:0003796">
    <property type="term" value="F:lysozyme activity"/>
    <property type="evidence" value="ECO:0007669"/>
    <property type="project" value="InterPro"/>
</dbReference>
<keyword evidence="3" id="KW-0326">Glycosidase</keyword>
<dbReference type="Gene3D" id="3.20.20.80">
    <property type="entry name" value="Glycosidases"/>
    <property type="match status" value="1"/>
</dbReference>
<dbReference type="InterPro" id="IPR002053">
    <property type="entry name" value="Glyco_hydro_25"/>
</dbReference>
<keyword evidence="2 5" id="KW-0378">Hydrolase</keyword>
<dbReference type="Pfam" id="PF01183">
    <property type="entry name" value="Glyco_hydro_25"/>
    <property type="match status" value="1"/>
</dbReference>
<dbReference type="GO" id="GO:0016998">
    <property type="term" value="P:cell wall macromolecule catabolic process"/>
    <property type="evidence" value="ECO:0007669"/>
    <property type="project" value="InterPro"/>
</dbReference>
<evidence type="ECO:0000256" key="4">
    <source>
        <dbReference type="SAM" id="MobiDB-lite"/>
    </source>
</evidence>
<reference evidence="5 6" key="1">
    <citation type="journal article" date="2018" name="Int. J. Syst. Evol. Microbiol.">
        <title>Rubneribacter badeniensis gen. nov., sp. nov. and Enteroscipio rubneri gen. nov., sp. nov., new members of the Eggerthellaceae isolated from human faeces.</title>
        <authorList>
            <person name="Danylec N."/>
            <person name="Gobl A."/>
            <person name="Stoll D.A."/>
            <person name="Hetzer B."/>
            <person name="Kulling S.E."/>
            <person name="Huch M."/>
        </authorList>
    </citation>
    <scope>NUCLEOTIDE SEQUENCE [LARGE SCALE GENOMIC DNA]</scope>
    <source>
        <strain evidence="5 6">ResAG-85</strain>
    </source>
</reference>
<dbReference type="SMART" id="SM00641">
    <property type="entry name" value="Glyco_25"/>
    <property type="match status" value="1"/>
</dbReference>
<evidence type="ECO:0000313" key="6">
    <source>
        <dbReference type="Proteomes" id="UP000236488"/>
    </source>
</evidence>
<evidence type="ECO:0000256" key="2">
    <source>
        <dbReference type="ARBA" id="ARBA00022801"/>
    </source>
</evidence>
<feature type="compositionally biased region" description="Low complexity" evidence="4">
    <location>
        <begin position="13"/>
        <end position="27"/>
    </location>
</feature>
<dbReference type="InterPro" id="IPR017853">
    <property type="entry name" value="GH"/>
</dbReference>
<keyword evidence="6" id="KW-1185">Reference proteome</keyword>
<comment type="caution">
    <text evidence="5">The sequence shown here is derived from an EMBL/GenBank/DDBJ whole genome shotgun (WGS) entry which is preliminary data.</text>
</comment>
<dbReference type="CDD" id="cd06414">
    <property type="entry name" value="GH25_LytC-like"/>
    <property type="match status" value="1"/>
</dbReference>
<dbReference type="PANTHER" id="PTHR34135">
    <property type="entry name" value="LYSOZYME"/>
    <property type="match status" value="1"/>
</dbReference>
<dbReference type="EMBL" id="PPEL01000057">
    <property type="protein sequence ID" value="PNV64946.1"/>
    <property type="molecule type" value="Genomic_DNA"/>
</dbReference>
<evidence type="ECO:0000256" key="1">
    <source>
        <dbReference type="ARBA" id="ARBA00010646"/>
    </source>
</evidence>
<organism evidence="5 6">
    <name type="scientific">Rubneribacter badeniensis</name>
    <dbReference type="NCBI Taxonomy" id="2070688"/>
    <lineage>
        <taxon>Bacteria</taxon>
        <taxon>Bacillati</taxon>
        <taxon>Actinomycetota</taxon>
        <taxon>Coriobacteriia</taxon>
        <taxon>Eggerthellales</taxon>
        <taxon>Eggerthellaceae</taxon>
        <taxon>Rubneribacter</taxon>
    </lineage>
</organism>
<dbReference type="PANTHER" id="PTHR34135:SF2">
    <property type="entry name" value="LYSOZYME"/>
    <property type="match status" value="1"/>
</dbReference>
<protein>
    <submittedName>
        <fullName evidence="5">Glycoside hydrolase</fullName>
    </submittedName>
</protein>
<dbReference type="InterPro" id="IPR018077">
    <property type="entry name" value="Glyco_hydro_fam25_subgr"/>
</dbReference>